<proteinExistence type="predicted"/>
<name>A0A3N0BBV0_9ACTN</name>
<sequence>MDKLGAEALLELQEEILARLPEEITTVLIRLNTNGRLEEFLYLIGMGDLAEGDVPLETWPEGKVVVFGDARARPKDLCGVAKELGISRDRIVFVDHDESVRYDFRKLEYNHNIVAVMFGAVPHSTSGKGSDGSVIARMERMRDVFPRVIRLTANGGLKVTKTNFRENLESLISAGFLAA</sequence>
<reference evidence="2" key="1">
    <citation type="submission" date="2018-05" db="EMBL/GenBank/DDBJ databases">
        <title>Genome Sequencing of selected type strains of the family Eggerthellaceae.</title>
        <authorList>
            <person name="Danylec N."/>
            <person name="Stoll D.A."/>
            <person name="Doetsch A."/>
            <person name="Huch M."/>
        </authorList>
    </citation>
    <scope>NUCLEOTIDE SEQUENCE [LARGE SCALE GENOMIC DNA]</scope>
    <source>
        <strain evidence="2">DSM 16106</strain>
    </source>
</reference>
<evidence type="ECO:0000313" key="1">
    <source>
        <dbReference type="EMBL" id="RNL45044.1"/>
    </source>
</evidence>
<dbReference type="OrthoDB" id="3194761at2"/>
<evidence type="ECO:0000313" key="2">
    <source>
        <dbReference type="Proteomes" id="UP000278632"/>
    </source>
</evidence>
<dbReference type="AlphaFoldDB" id="A0A3N0BBV0"/>
<keyword evidence="2" id="KW-1185">Reference proteome</keyword>
<protein>
    <submittedName>
        <fullName evidence="1">Uncharacterized protein</fullName>
    </submittedName>
</protein>
<organism evidence="1 2">
    <name type="scientific">Paraeggerthella hongkongensis</name>
    <dbReference type="NCBI Taxonomy" id="230658"/>
    <lineage>
        <taxon>Bacteria</taxon>
        <taxon>Bacillati</taxon>
        <taxon>Actinomycetota</taxon>
        <taxon>Coriobacteriia</taxon>
        <taxon>Eggerthellales</taxon>
        <taxon>Eggerthellaceae</taxon>
        <taxon>Paraeggerthella</taxon>
    </lineage>
</organism>
<accession>A0A3N0BBV0</accession>
<dbReference type="RefSeq" id="WP_123191973.1">
    <property type="nucleotide sequence ID" value="NZ_QICD01000008.1"/>
</dbReference>
<dbReference type="EMBL" id="QICD01000008">
    <property type="protein sequence ID" value="RNL45044.1"/>
    <property type="molecule type" value="Genomic_DNA"/>
</dbReference>
<gene>
    <name evidence="1" type="ORF">DMP08_05590</name>
</gene>
<dbReference type="Proteomes" id="UP000278632">
    <property type="component" value="Unassembled WGS sequence"/>
</dbReference>
<comment type="caution">
    <text evidence="1">The sequence shown here is derived from an EMBL/GenBank/DDBJ whole genome shotgun (WGS) entry which is preliminary data.</text>
</comment>